<gene>
    <name evidence="2" type="ORF">J8C05_03605</name>
</gene>
<feature type="domain" description="HD-GYP" evidence="1">
    <location>
        <begin position="10"/>
        <end position="205"/>
    </location>
</feature>
<dbReference type="InterPro" id="IPR003607">
    <property type="entry name" value="HD/PDEase_dom"/>
</dbReference>
<reference evidence="2 3" key="1">
    <citation type="submission" date="2021-03" db="EMBL/GenBank/DDBJ databases">
        <title>Genomic and phenotypic characterization of Chloracidobacterium isolates provides evidence for multiple species.</title>
        <authorList>
            <person name="Saini M.K."/>
            <person name="Costas A.M.G."/>
            <person name="Tank M."/>
            <person name="Bryant D.A."/>
        </authorList>
    </citation>
    <scope>NUCLEOTIDE SEQUENCE [LARGE SCALE GENOMIC DNA]</scope>
    <source>
        <strain evidence="2 3">N</strain>
    </source>
</reference>
<dbReference type="EMBL" id="CP072642">
    <property type="protein sequence ID" value="QUV94543.1"/>
    <property type="molecule type" value="Genomic_DNA"/>
</dbReference>
<dbReference type="Proteomes" id="UP000677668">
    <property type="component" value="Chromosome 1"/>
</dbReference>
<protein>
    <submittedName>
        <fullName evidence="2">HD domain-containing protein</fullName>
    </submittedName>
</protein>
<evidence type="ECO:0000313" key="3">
    <source>
        <dbReference type="Proteomes" id="UP000677668"/>
    </source>
</evidence>
<accession>A0ABX8B0N0</accession>
<dbReference type="CDD" id="cd00077">
    <property type="entry name" value="HDc"/>
    <property type="match status" value="1"/>
</dbReference>
<dbReference type="PROSITE" id="PS51832">
    <property type="entry name" value="HD_GYP"/>
    <property type="match status" value="1"/>
</dbReference>
<dbReference type="Pfam" id="PF13487">
    <property type="entry name" value="HD_5"/>
    <property type="match status" value="1"/>
</dbReference>
<dbReference type="SUPFAM" id="SSF109604">
    <property type="entry name" value="HD-domain/PDEase-like"/>
    <property type="match status" value="1"/>
</dbReference>
<evidence type="ECO:0000313" key="2">
    <source>
        <dbReference type="EMBL" id="QUV94543.1"/>
    </source>
</evidence>
<proteinExistence type="predicted"/>
<evidence type="ECO:0000259" key="1">
    <source>
        <dbReference type="PROSITE" id="PS51832"/>
    </source>
</evidence>
<keyword evidence="3" id="KW-1185">Reference proteome</keyword>
<dbReference type="SMART" id="SM00471">
    <property type="entry name" value="HDc"/>
    <property type="match status" value="1"/>
</dbReference>
<organism evidence="2 3">
    <name type="scientific">Chloracidobacterium sp. N</name>
    <dbReference type="NCBI Taxonomy" id="2821540"/>
    <lineage>
        <taxon>Bacteria</taxon>
        <taxon>Pseudomonadati</taxon>
        <taxon>Acidobacteriota</taxon>
        <taxon>Terriglobia</taxon>
        <taxon>Terriglobales</taxon>
        <taxon>Acidobacteriaceae</taxon>
        <taxon>Chloracidobacterium</taxon>
        <taxon>Chloracidobacterium aggregatum</taxon>
    </lineage>
</organism>
<dbReference type="PANTHER" id="PTHR43155">
    <property type="entry name" value="CYCLIC DI-GMP PHOSPHODIESTERASE PA4108-RELATED"/>
    <property type="match status" value="1"/>
</dbReference>
<dbReference type="Gene3D" id="1.10.3210.10">
    <property type="entry name" value="Hypothetical protein af1432"/>
    <property type="match status" value="1"/>
</dbReference>
<dbReference type="InterPro" id="IPR037522">
    <property type="entry name" value="HD_GYP_dom"/>
</dbReference>
<sequence>MSKQASAPDTWAARLAEYEAESTRLDLVEGYTAPHALRLAAVADKLAVAFGFSERGRRDLRIAALLHDIGESQLDLPFLTASRPLTFGERQMLWRHPVVGERVMYDRNLPEAIGLLVRWHHENWDGSGYPDGLRGEQIPLAARLLRLADVWCALTQDRPFRSAYQETEALAHLRAMAGTALDPTVTARWLADPTTDHNPSGSGVVGISGLMPWTVSQSPLHQAPLLGFEVAALQKEPFHSIALPFGGDGSLGWRLKLLGKQVLTNDPRQAETCRAIATVENNGYVLTASQVDAWLGAARDAAQDDATPINPALTRWLPLPQARWLAGLRQAVLQTPDRITQALGMSLGLYLGDYWLGFDVSVRHLCQSLEEAAIEALPRLNRAVDNRLANQATCLPAHVFAVQTAADVVYLRLPPLAPYDHVTGHRDGWREVWVSHHPDALGSLTRAHAGRFGGCLTSRREYRAALRSLLRRLPHFPRWLIGFAHEAEPPRDLLEEISAFRPITEVATKAAGECGTLLNQSIVFCKPVLKPESSAVLRQRGR</sequence>
<name>A0ABX8B0N0_9BACT</name>
<dbReference type="RefSeq" id="WP_211422830.1">
    <property type="nucleotide sequence ID" value="NZ_CP072642.1"/>
</dbReference>
<dbReference type="PANTHER" id="PTHR43155:SF2">
    <property type="entry name" value="CYCLIC DI-GMP PHOSPHODIESTERASE PA4108"/>
    <property type="match status" value="1"/>
</dbReference>